<keyword evidence="8" id="KW-0414">Isoprene biosynthesis</keyword>
<evidence type="ECO:0000256" key="1">
    <source>
        <dbReference type="ARBA" id="ARBA00010540"/>
    </source>
</evidence>
<dbReference type="GO" id="GO:0102043">
    <property type="term" value="F:isopentenyl phosphate kinase activity"/>
    <property type="evidence" value="ECO:0007669"/>
    <property type="project" value="UniProtKB-EC"/>
</dbReference>
<dbReference type="PIRSF" id="PIRSF016496">
    <property type="entry name" value="Kin_FomA"/>
    <property type="match status" value="1"/>
</dbReference>
<dbReference type="STRING" id="1110509.Mhar_0984"/>
<comment type="catalytic activity">
    <reaction evidence="9 10">
        <text>isopentenyl phosphate + ATP = isopentenyl diphosphate + ADP</text>
        <dbReference type="Rhea" id="RHEA:33963"/>
        <dbReference type="ChEBI" id="CHEBI:30616"/>
        <dbReference type="ChEBI" id="CHEBI:65078"/>
        <dbReference type="ChEBI" id="CHEBI:128769"/>
        <dbReference type="ChEBI" id="CHEBI:456216"/>
        <dbReference type="EC" id="2.7.4.26"/>
    </reaction>
</comment>
<keyword evidence="5 10" id="KW-0547">Nucleotide-binding</keyword>
<dbReference type="KEGG" id="mhi:Mhar_0984"/>
<dbReference type="HOGENOM" id="CLU_070213_0_0_2"/>
<dbReference type="InterPro" id="IPR036393">
    <property type="entry name" value="AceGlu_kinase-like_sf"/>
</dbReference>
<dbReference type="InterPro" id="IPR024192">
    <property type="entry name" value="Fosfomycin_R_FomA-type"/>
</dbReference>
<evidence type="ECO:0000313" key="14">
    <source>
        <dbReference type="EMBL" id="AET64354.1"/>
    </source>
</evidence>
<gene>
    <name evidence="14" type="ordered locus">Mhar_0984</name>
</gene>
<evidence type="ECO:0000256" key="12">
    <source>
        <dbReference type="PIRSR" id="PIRSR016496-2"/>
    </source>
</evidence>
<evidence type="ECO:0000256" key="10">
    <source>
        <dbReference type="PIRNR" id="PIRNR016496"/>
    </source>
</evidence>
<dbReference type="SUPFAM" id="SSF53633">
    <property type="entry name" value="Carbamate kinase-like"/>
    <property type="match status" value="1"/>
</dbReference>
<dbReference type="Proteomes" id="UP000005877">
    <property type="component" value="Chromosome"/>
</dbReference>
<dbReference type="PANTHER" id="PTHR43654">
    <property type="entry name" value="GLUTAMATE 5-KINASE"/>
    <property type="match status" value="1"/>
</dbReference>
<evidence type="ECO:0000259" key="13">
    <source>
        <dbReference type="Pfam" id="PF00696"/>
    </source>
</evidence>
<keyword evidence="7 10" id="KW-0067">ATP-binding</keyword>
<dbReference type="GO" id="GO:0005524">
    <property type="term" value="F:ATP binding"/>
    <property type="evidence" value="ECO:0007669"/>
    <property type="project" value="UniProtKB-KW"/>
</dbReference>
<evidence type="ECO:0000256" key="2">
    <source>
        <dbReference type="ARBA" id="ARBA00012908"/>
    </source>
</evidence>
<dbReference type="EC" id="2.7.4.26" evidence="2 10"/>
<evidence type="ECO:0000256" key="6">
    <source>
        <dbReference type="ARBA" id="ARBA00022777"/>
    </source>
</evidence>
<feature type="site" description="Transition state stabilizer" evidence="12">
    <location>
        <position position="17"/>
    </location>
</feature>
<keyword evidence="4 10" id="KW-0808">Transferase</keyword>
<dbReference type="GO" id="GO:0005829">
    <property type="term" value="C:cytosol"/>
    <property type="evidence" value="ECO:0007669"/>
    <property type="project" value="TreeGrafter"/>
</dbReference>
<dbReference type="EMBL" id="CP003117">
    <property type="protein sequence ID" value="AET64354.1"/>
    <property type="molecule type" value="Genomic_DNA"/>
</dbReference>
<keyword evidence="6 10" id="KW-0418">Kinase</keyword>
<dbReference type="RefSeq" id="WP_014586539.1">
    <property type="nucleotide sequence ID" value="NC_017527.1"/>
</dbReference>
<feature type="binding site" evidence="11">
    <location>
        <position position="148"/>
    </location>
    <ligand>
        <name>substrate</name>
    </ligand>
</feature>
<dbReference type="InterPro" id="IPR001048">
    <property type="entry name" value="Asp/Glu/Uridylate_kinase"/>
</dbReference>
<dbReference type="NCBIfam" id="NF040647">
    <property type="entry name" value="IPPK_Arch"/>
    <property type="match status" value="1"/>
</dbReference>
<dbReference type="GO" id="GO:0016114">
    <property type="term" value="P:terpenoid biosynthetic process"/>
    <property type="evidence" value="ECO:0007669"/>
    <property type="project" value="TreeGrafter"/>
</dbReference>
<dbReference type="AlphaFoldDB" id="G7WLX9"/>
<name>G7WLX9_METH6</name>
<feature type="domain" description="Aspartate/glutamate/uridylate kinase" evidence="13">
    <location>
        <begin position="4"/>
        <end position="228"/>
    </location>
</feature>
<dbReference type="GeneID" id="12510153"/>
<sequence length="252" mass="26680">MTEIRILKVGGSVLTDKTRLESARTEEIERIAAEVAGCGEGLILVHGAGSFGHFHAERYRLAERFDAEGVLETHRSVVRLNDLVVEGLRRAGSSPVPVHPLGSSLLKDGRIVGMEVGPILEMVRRGLVPVLHGDVAMDLVRGAAIVSGDQLVSHLARLVKPTIVALGTAADGVISDGEVLPQLRRAGVSGIWSELGPSAGVDVTGGMRGKVEELLDLADEGVSSVIFNASKPGMIERVLRGERVGTLVEGRR</sequence>
<dbReference type="Pfam" id="PF00696">
    <property type="entry name" value="AA_kinase"/>
    <property type="match status" value="1"/>
</dbReference>
<comment type="function">
    <text evidence="10">Catalyzes the formation of isopentenyl diphosphate (IPP), the building block of all isoprenoids.</text>
</comment>
<comment type="subunit">
    <text evidence="10">Homodimer.</text>
</comment>
<reference evidence="14 15" key="1">
    <citation type="journal article" date="2012" name="PLoS ONE">
        <title>The genome characteristics and predicted function of methyl-group oxidation pathway in the obligate aceticlastic methanogens, Methanosaeta spp.</title>
        <authorList>
            <person name="Zhu J."/>
            <person name="Zheng H."/>
            <person name="Ai G."/>
            <person name="Zhang G."/>
            <person name="Liu D."/>
            <person name="Liu X."/>
            <person name="Dong X."/>
        </authorList>
    </citation>
    <scope>NUCLEOTIDE SEQUENCE [LARGE SCALE GENOMIC DNA]</scope>
    <source>
        <strain evidence="14 15">6Ac</strain>
    </source>
</reference>
<comment type="similarity">
    <text evidence="1 10">Belongs to the isopentenyl phosphate kinase family.</text>
</comment>
<dbReference type="OrthoDB" id="15328at2157"/>
<evidence type="ECO:0000256" key="3">
    <source>
        <dbReference type="ARBA" id="ARBA00017267"/>
    </source>
</evidence>
<feature type="binding site" evidence="11">
    <location>
        <position position="49"/>
    </location>
    <ligand>
        <name>ATP</name>
        <dbReference type="ChEBI" id="CHEBI:30616"/>
    </ligand>
</feature>
<organism evidence="14 15">
    <name type="scientific">Methanothrix harundinacea (strain 6Ac)</name>
    <name type="common">Methanosaeta harundinacea</name>
    <dbReference type="NCBI Taxonomy" id="1110509"/>
    <lineage>
        <taxon>Archaea</taxon>
        <taxon>Methanobacteriati</taxon>
        <taxon>Methanobacteriota</taxon>
        <taxon>Stenosarchaea group</taxon>
        <taxon>Methanomicrobia</taxon>
        <taxon>Methanotrichales</taxon>
        <taxon>Methanotrichaceae</taxon>
        <taxon>Methanothrix</taxon>
    </lineage>
</organism>
<feature type="binding site" evidence="11">
    <location>
        <position position="210"/>
    </location>
    <ligand>
        <name>ATP</name>
        <dbReference type="ChEBI" id="CHEBI:30616"/>
    </ligand>
</feature>
<feature type="binding site" evidence="11">
    <location>
        <position position="206"/>
    </location>
    <ligand>
        <name>ATP</name>
        <dbReference type="ChEBI" id="CHEBI:30616"/>
    </ligand>
</feature>
<proteinExistence type="inferred from homology"/>
<evidence type="ECO:0000256" key="11">
    <source>
        <dbReference type="PIRSR" id="PIRSR016496-1"/>
    </source>
</evidence>
<dbReference type="GO" id="GO:0016301">
    <property type="term" value="F:kinase activity"/>
    <property type="evidence" value="ECO:0007669"/>
    <property type="project" value="UniProtKB-KW"/>
</dbReference>
<evidence type="ECO:0000256" key="4">
    <source>
        <dbReference type="ARBA" id="ARBA00022679"/>
    </source>
</evidence>
<evidence type="ECO:0000256" key="5">
    <source>
        <dbReference type="ARBA" id="ARBA00022741"/>
    </source>
</evidence>
<dbReference type="PANTHER" id="PTHR43654:SF1">
    <property type="entry name" value="ISOPENTENYL PHOSPHATE KINASE"/>
    <property type="match status" value="1"/>
</dbReference>
<evidence type="ECO:0000256" key="8">
    <source>
        <dbReference type="ARBA" id="ARBA00023229"/>
    </source>
</evidence>
<protein>
    <recommendedName>
        <fullName evidence="3 10">Isopentenyl phosphate kinase</fullName>
        <shortName evidence="10">IPK</shortName>
        <ecNumber evidence="2 10">2.7.4.26</ecNumber>
    </recommendedName>
</protein>
<evidence type="ECO:0000256" key="9">
    <source>
        <dbReference type="ARBA" id="ARBA00049063"/>
    </source>
</evidence>
<feature type="binding site" evidence="11">
    <location>
        <position position="48"/>
    </location>
    <ligand>
        <name>substrate</name>
    </ligand>
</feature>
<feature type="binding site" evidence="11">
    <location>
        <position position="53"/>
    </location>
    <ligand>
        <name>substrate</name>
    </ligand>
</feature>
<dbReference type="PATRIC" id="fig|1110509.7.peg.1099"/>
<feature type="binding site" evidence="11">
    <location>
        <begin position="8"/>
        <end position="12"/>
    </location>
    <ligand>
        <name>ATP</name>
        <dbReference type="ChEBI" id="CHEBI:30616"/>
    </ligand>
</feature>
<evidence type="ECO:0000313" key="15">
    <source>
        <dbReference type="Proteomes" id="UP000005877"/>
    </source>
</evidence>
<accession>G7WLX9</accession>
<evidence type="ECO:0000256" key="7">
    <source>
        <dbReference type="ARBA" id="ARBA00022840"/>
    </source>
</evidence>
<keyword evidence="15" id="KW-1185">Reference proteome</keyword>
<dbReference type="CDD" id="cd04241">
    <property type="entry name" value="AAK_FomA-like"/>
    <property type="match status" value="1"/>
</dbReference>
<dbReference type="Gene3D" id="3.40.1160.10">
    <property type="entry name" value="Acetylglutamate kinase-like"/>
    <property type="match status" value="1"/>
</dbReference>